<reference evidence="2" key="1">
    <citation type="journal article" date="2020" name="G3 (Bethesda)">
        <title>High-Quality Assemblies for Three Invasive Social Wasps from the &lt;i&gt;Vespula&lt;/i&gt; Genus.</title>
        <authorList>
            <person name="Harrop T.W.R."/>
            <person name="Guhlin J."/>
            <person name="McLaughlin G.M."/>
            <person name="Permina E."/>
            <person name="Stockwell P."/>
            <person name="Gilligan J."/>
            <person name="Le Lec M.F."/>
            <person name="Gruber M.A.M."/>
            <person name="Quinn O."/>
            <person name="Lovegrove M."/>
            <person name="Duncan E.J."/>
            <person name="Remnant E.J."/>
            <person name="Van Eeckhoven J."/>
            <person name="Graham B."/>
            <person name="Knapp R.A."/>
            <person name="Langford K.W."/>
            <person name="Kronenberg Z."/>
            <person name="Press M.O."/>
            <person name="Eacker S.M."/>
            <person name="Wilson-Rankin E.E."/>
            <person name="Purcell J."/>
            <person name="Lester P.J."/>
            <person name="Dearden P.K."/>
        </authorList>
    </citation>
    <scope>NUCLEOTIDE SEQUENCE</scope>
    <source>
        <strain evidence="2">Marl-1</strain>
    </source>
</reference>
<accession>A0A834JTV5</accession>
<evidence type="ECO:0000256" key="1">
    <source>
        <dbReference type="SAM" id="MobiDB-lite"/>
    </source>
</evidence>
<sequence>MLKKNDVLQQLVKKYNYRNTNLILYCRYPKTVDNPITDRLIDKFLPAEVEGSNRNSMQIFAENTSNIFREAAVRPDAISRNSEQMSQWTQFDSMSHFRATRSEKRSGLNGSKAKLNNEILD</sequence>
<keyword evidence="3" id="KW-1185">Reference proteome</keyword>
<protein>
    <submittedName>
        <fullName evidence="2">Uncharacterized protein</fullName>
    </submittedName>
</protein>
<dbReference type="AlphaFoldDB" id="A0A834JTV5"/>
<feature type="region of interest" description="Disordered" evidence="1">
    <location>
        <begin position="99"/>
        <end position="121"/>
    </location>
</feature>
<evidence type="ECO:0000313" key="3">
    <source>
        <dbReference type="Proteomes" id="UP000614350"/>
    </source>
</evidence>
<organism evidence="2 3">
    <name type="scientific">Vespula vulgaris</name>
    <name type="common">Yellow jacket</name>
    <name type="synonym">Wasp</name>
    <dbReference type="NCBI Taxonomy" id="7454"/>
    <lineage>
        <taxon>Eukaryota</taxon>
        <taxon>Metazoa</taxon>
        <taxon>Ecdysozoa</taxon>
        <taxon>Arthropoda</taxon>
        <taxon>Hexapoda</taxon>
        <taxon>Insecta</taxon>
        <taxon>Pterygota</taxon>
        <taxon>Neoptera</taxon>
        <taxon>Endopterygota</taxon>
        <taxon>Hymenoptera</taxon>
        <taxon>Apocrita</taxon>
        <taxon>Aculeata</taxon>
        <taxon>Vespoidea</taxon>
        <taxon>Vespidae</taxon>
        <taxon>Vespinae</taxon>
        <taxon>Vespula</taxon>
    </lineage>
</organism>
<evidence type="ECO:0000313" key="2">
    <source>
        <dbReference type="EMBL" id="KAF7394693.1"/>
    </source>
</evidence>
<proteinExistence type="predicted"/>
<gene>
    <name evidence="2" type="ORF">HZH66_007867</name>
</gene>
<dbReference type="Proteomes" id="UP000614350">
    <property type="component" value="Unassembled WGS sequence"/>
</dbReference>
<name>A0A834JTV5_VESVU</name>
<comment type="caution">
    <text evidence="2">The sequence shown here is derived from an EMBL/GenBank/DDBJ whole genome shotgun (WGS) entry which is preliminary data.</text>
</comment>
<dbReference type="EMBL" id="JACSEA010000008">
    <property type="protein sequence ID" value="KAF7394693.1"/>
    <property type="molecule type" value="Genomic_DNA"/>
</dbReference>